<keyword evidence="1" id="KW-0812">Transmembrane</keyword>
<proteinExistence type="predicted"/>
<name>A0ABN0HKR8_RHILU</name>
<sequence length="145" mass="16682">MEMSRAVEMVHLNDRGVIKYMTAPDRDKQSGLRDEVLAGEYVLGALPPESMAELAKRVKRDRQFAAMVRRWRDNLAETEYRENATVAALLERDPRRSGLPFRSQPLRSGSMFAAMLSEIWHSVRFWRLLALTAMLWTAVLLFTIA</sequence>
<protein>
    <submittedName>
        <fullName evidence="2">Uncharacterized protein</fullName>
    </submittedName>
</protein>
<evidence type="ECO:0000313" key="2">
    <source>
        <dbReference type="EMBL" id="EKJ95201.1"/>
    </source>
</evidence>
<dbReference type="Proteomes" id="UP000017668">
    <property type="component" value="Unassembled WGS sequence"/>
</dbReference>
<keyword evidence="1" id="KW-0472">Membrane</keyword>
<reference evidence="2 3" key="1">
    <citation type="journal article" date="2013" name="Genome Announc.">
        <title>Genome Sequence of Rhizobium lupini HPC(L) Isolated from Saline Desert Soil, Kutch (Gujarat).</title>
        <authorList>
            <person name="Agarwal L."/>
            <person name="Purohit H.J."/>
        </authorList>
    </citation>
    <scope>NUCLEOTIDE SEQUENCE [LARGE SCALE GENOMIC DNA]</scope>
    <source>
        <strain evidence="3">HPC(L)</strain>
    </source>
</reference>
<evidence type="ECO:0000256" key="1">
    <source>
        <dbReference type="SAM" id="Phobius"/>
    </source>
</evidence>
<comment type="caution">
    <text evidence="2">The sequence shown here is derived from an EMBL/GenBank/DDBJ whole genome shotgun (WGS) entry which is preliminary data.</text>
</comment>
<keyword evidence="1" id="KW-1133">Transmembrane helix</keyword>
<organism evidence="2 3">
    <name type="scientific">Bradyrhizobium lupini HPC(L)</name>
    <dbReference type="NCBI Taxonomy" id="1229491"/>
    <lineage>
        <taxon>Bacteria</taxon>
        <taxon>Pseudomonadati</taxon>
        <taxon>Pseudomonadota</taxon>
        <taxon>Alphaproteobacteria</taxon>
        <taxon>Hyphomicrobiales</taxon>
        <taxon>Nitrobacteraceae</taxon>
        <taxon>Bradyrhizobium</taxon>
    </lineage>
</organism>
<dbReference type="EMBL" id="AMQQ01000020">
    <property type="protein sequence ID" value="EKJ95201.1"/>
    <property type="molecule type" value="Genomic_DNA"/>
</dbReference>
<evidence type="ECO:0000313" key="3">
    <source>
        <dbReference type="Proteomes" id="UP000017668"/>
    </source>
</evidence>
<keyword evidence="3" id="KW-1185">Reference proteome</keyword>
<gene>
    <name evidence="2" type="ORF">C241_14332</name>
</gene>
<accession>A0ABN0HKR8</accession>
<feature type="transmembrane region" description="Helical" evidence="1">
    <location>
        <begin position="125"/>
        <end position="144"/>
    </location>
</feature>